<dbReference type="OrthoDB" id="5620at2759"/>
<dbReference type="InParanoid" id="W2RQK3"/>
<evidence type="ECO:0000313" key="2">
    <source>
        <dbReference type="Proteomes" id="UP000030752"/>
    </source>
</evidence>
<dbReference type="STRING" id="1220924.W2RQK3"/>
<evidence type="ECO:0000313" key="1">
    <source>
        <dbReference type="EMBL" id="ETN37994.1"/>
    </source>
</evidence>
<dbReference type="HOGENOM" id="CLU_128834_0_0_1"/>
<reference evidence="1 2" key="1">
    <citation type="submission" date="2013-03" db="EMBL/GenBank/DDBJ databases">
        <title>The Genome Sequence of Phialophora europaea CBS 101466.</title>
        <authorList>
            <consortium name="The Broad Institute Genomics Platform"/>
            <person name="Cuomo C."/>
            <person name="de Hoog S."/>
            <person name="Gorbushina A."/>
            <person name="Walker B."/>
            <person name="Young S.K."/>
            <person name="Zeng Q."/>
            <person name="Gargeya S."/>
            <person name="Fitzgerald M."/>
            <person name="Haas B."/>
            <person name="Abouelleil A."/>
            <person name="Allen A.W."/>
            <person name="Alvarado L."/>
            <person name="Arachchi H.M."/>
            <person name="Berlin A.M."/>
            <person name="Chapman S.B."/>
            <person name="Gainer-Dewar J."/>
            <person name="Goldberg J."/>
            <person name="Griggs A."/>
            <person name="Gujja S."/>
            <person name="Hansen M."/>
            <person name="Howarth C."/>
            <person name="Imamovic A."/>
            <person name="Ireland A."/>
            <person name="Larimer J."/>
            <person name="McCowan C."/>
            <person name="Murphy C."/>
            <person name="Pearson M."/>
            <person name="Poon T.W."/>
            <person name="Priest M."/>
            <person name="Roberts A."/>
            <person name="Saif S."/>
            <person name="Shea T."/>
            <person name="Sisk P."/>
            <person name="Sykes S."/>
            <person name="Wortman J."/>
            <person name="Nusbaum C."/>
            <person name="Birren B."/>
        </authorList>
    </citation>
    <scope>NUCLEOTIDE SEQUENCE [LARGE SCALE GENOMIC DNA]</scope>
    <source>
        <strain evidence="1 2">CBS 101466</strain>
    </source>
</reference>
<keyword evidence="2" id="KW-1185">Reference proteome</keyword>
<proteinExistence type="predicted"/>
<dbReference type="EMBL" id="KB822723">
    <property type="protein sequence ID" value="ETN37994.1"/>
    <property type="molecule type" value="Genomic_DNA"/>
</dbReference>
<organism evidence="1 2">
    <name type="scientific">Cyphellophora europaea (strain CBS 101466)</name>
    <name type="common">Phialophora europaea</name>
    <dbReference type="NCBI Taxonomy" id="1220924"/>
    <lineage>
        <taxon>Eukaryota</taxon>
        <taxon>Fungi</taxon>
        <taxon>Dikarya</taxon>
        <taxon>Ascomycota</taxon>
        <taxon>Pezizomycotina</taxon>
        <taxon>Eurotiomycetes</taxon>
        <taxon>Chaetothyriomycetidae</taxon>
        <taxon>Chaetothyriales</taxon>
        <taxon>Cyphellophoraceae</taxon>
        <taxon>Cyphellophora</taxon>
    </lineage>
</organism>
<sequence length="161" mass="17734">MSFVVPEMLSRCLNYDHAPPNQHSLLLDFIRLSHADRGFLAGLLLISCRYMCRFHRRHHPYQDLATTYKLDCLRSLSQSIAVAPSAVSDATIAKAIVLAQDELALGDVQTSRNHVLGAVKMVNLNGGPRLLGVGGFLWYLLQNFVQRKGGFAGAPELSAKT</sequence>
<accession>W2RQK3</accession>
<gene>
    <name evidence="1" type="ORF">HMPREF1541_07617</name>
</gene>
<protein>
    <submittedName>
        <fullName evidence="1">Uncharacterized protein</fullName>
    </submittedName>
</protein>
<dbReference type="RefSeq" id="XP_008720163.1">
    <property type="nucleotide sequence ID" value="XM_008721941.1"/>
</dbReference>
<dbReference type="GeneID" id="19974956"/>
<dbReference type="VEuPathDB" id="FungiDB:HMPREF1541_07617"/>
<dbReference type="AlphaFoldDB" id="W2RQK3"/>
<dbReference type="Proteomes" id="UP000030752">
    <property type="component" value="Unassembled WGS sequence"/>
</dbReference>
<name>W2RQK3_CYPE1</name>
<dbReference type="eggNOG" id="ENOG502SRGH">
    <property type="taxonomic scope" value="Eukaryota"/>
</dbReference>